<reference evidence="7" key="2">
    <citation type="submission" date="2025-08" db="UniProtKB">
        <authorList>
            <consortium name="Ensembl"/>
        </authorList>
    </citation>
    <scope>IDENTIFICATION</scope>
</reference>
<dbReference type="GO" id="GO:0005198">
    <property type="term" value="F:structural molecule activity"/>
    <property type="evidence" value="ECO:0007669"/>
    <property type="project" value="TreeGrafter"/>
</dbReference>
<organism evidence="7 8">
    <name type="scientific">Esox lucius</name>
    <name type="common">Northern pike</name>
    <dbReference type="NCBI Taxonomy" id="8010"/>
    <lineage>
        <taxon>Eukaryota</taxon>
        <taxon>Metazoa</taxon>
        <taxon>Chordata</taxon>
        <taxon>Craniata</taxon>
        <taxon>Vertebrata</taxon>
        <taxon>Euteleostomi</taxon>
        <taxon>Actinopterygii</taxon>
        <taxon>Neopterygii</taxon>
        <taxon>Teleostei</taxon>
        <taxon>Protacanthopterygii</taxon>
        <taxon>Esociformes</taxon>
        <taxon>Esocidae</taxon>
        <taxon>Esox</taxon>
    </lineage>
</organism>
<protein>
    <recommendedName>
        <fullName evidence="9">Epiplakin 1</fullName>
    </recommendedName>
</protein>
<keyword evidence="6" id="KW-0175">Coiled coil</keyword>
<evidence type="ECO:0000256" key="3">
    <source>
        <dbReference type="ARBA" id="ARBA00022553"/>
    </source>
</evidence>
<dbReference type="GO" id="GO:0042995">
    <property type="term" value="C:cell projection"/>
    <property type="evidence" value="ECO:0007669"/>
    <property type="project" value="UniProtKB-SubCell"/>
</dbReference>
<dbReference type="GO" id="GO:0045095">
    <property type="term" value="C:keratin filament"/>
    <property type="evidence" value="ECO:0007669"/>
    <property type="project" value="TreeGrafter"/>
</dbReference>
<dbReference type="PANTHER" id="PTHR23169:SF21">
    <property type="entry name" value="EPIPLAKIN"/>
    <property type="match status" value="1"/>
</dbReference>
<keyword evidence="8" id="KW-1185">Reference proteome</keyword>
<dbReference type="GO" id="GO:0005737">
    <property type="term" value="C:cytoplasm"/>
    <property type="evidence" value="ECO:0007669"/>
    <property type="project" value="TreeGrafter"/>
</dbReference>
<evidence type="ECO:0000256" key="2">
    <source>
        <dbReference type="ARBA" id="ARBA00009109"/>
    </source>
</evidence>
<dbReference type="Pfam" id="PF00681">
    <property type="entry name" value="Plectin"/>
    <property type="match status" value="32"/>
</dbReference>
<keyword evidence="4" id="KW-0677">Repeat</keyword>
<keyword evidence="5" id="KW-0965">Cell junction</keyword>
<keyword evidence="3" id="KW-0597">Phosphoprotein</keyword>
<evidence type="ECO:0000313" key="7">
    <source>
        <dbReference type="Ensembl" id="ENSELUP00000088097.1"/>
    </source>
</evidence>
<dbReference type="GO" id="GO:0016020">
    <property type="term" value="C:membrane"/>
    <property type="evidence" value="ECO:0007669"/>
    <property type="project" value="TreeGrafter"/>
</dbReference>
<evidence type="ECO:0000256" key="1">
    <source>
        <dbReference type="ARBA" id="ARBA00004282"/>
    </source>
</evidence>
<dbReference type="SMART" id="SM00250">
    <property type="entry name" value="PLEC"/>
    <property type="match status" value="80"/>
</dbReference>
<reference evidence="7" key="3">
    <citation type="submission" date="2025-09" db="UniProtKB">
        <authorList>
            <consortium name="Ensembl"/>
        </authorList>
    </citation>
    <scope>IDENTIFICATION</scope>
</reference>
<evidence type="ECO:0000313" key="8">
    <source>
        <dbReference type="Proteomes" id="UP000265140"/>
    </source>
</evidence>
<reference evidence="7 8" key="1">
    <citation type="submission" date="2020-02" db="EMBL/GenBank/DDBJ databases">
        <title>Esox lucius (northern pike) genome, fEsoLuc1, primary haplotype.</title>
        <authorList>
            <person name="Myers G."/>
            <person name="Karagic N."/>
            <person name="Meyer A."/>
            <person name="Pippel M."/>
            <person name="Reichard M."/>
            <person name="Winkler S."/>
            <person name="Tracey A."/>
            <person name="Sims Y."/>
            <person name="Howe K."/>
            <person name="Rhie A."/>
            <person name="Formenti G."/>
            <person name="Durbin R."/>
            <person name="Fedrigo O."/>
            <person name="Jarvis E.D."/>
        </authorList>
    </citation>
    <scope>NUCLEOTIDE SEQUENCE [LARGE SCALE GENOMIC DNA]</scope>
</reference>
<dbReference type="SUPFAM" id="SSF75399">
    <property type="entry name" value="Plakin repeat"/>
    <property type="match status" value="16"/>
</dbReference>
<evidence type="ECO:0008006" key="9">
    <source>
        <dbReference type="Google" id="ProtNLM"/>
    </source>
</evidence>
<dbReference type="GO" id="GO:0045110">
    <property type="term" value="P:intermediate filament bundle assembly"/>
    <property type="evidence" value="ECO:0007669"/>
    <property type="project" value="TreeGrafter"/>
</dbReference>
<dbReference type="GeneTree" id="ENSGT00940000162855"/>
<accession>A0AAY5KNR3</accession>
<sequence>APEYLEGKGSIAGVAILSSNQRMSIYQAMKQGILMPGTALILLEAQAATGFMIDPVLNKKFSVDEAIKNKLVGPEYHAKLLSAERGVTGYKDPYTSKTISLFQALSKYLIVKEHGIRLLEAQIATGGIIDPINSHRLPVDVAYNRGFFDKDMNAILEDSGDDTKGFFDPNTKENLTYLQLMERCVIDPATGLSFHGIRKNVTAGELLESKIIDKKLYEDLNAGKVTVTQVSEMDSVRKYLEGSNCIAGIYVPSSKQTMSIYEAKSKGLLTPGTSLVLLEAQAATGFVIDPVKNKKLSVEEAAAQGLVGSEWKNKLLSAERAVTGYKDPYTGNTISLFQALKKDLIVKDHGIRLLEAQIATGGIIDPVYSHRVPVEVAYQRGYFDEEMNKVLEDPDDDTKGFFDPNTQENLTYLQLVERCVRDPDTGLSLLVIVKKGEFYFFIDEQTKTILKSMTTTKAGGKFQGQTVSLWDLLYSKYITEEERREIVQQYKSGAITIQRFMEILLSIIQQKTKTAFHGIRKNVTAGELLESKIIDKKLYEDLNAGKVTVTQVSEMDSVRKYLEGSNCIAGIYVPSSKQTMSIYEAKSKGLLTPGTSLVLLEAQAATGFVIDPVKNKKLSVEEAAAQGLVGSEWKNKLLSAERAVTGYKDPYTGNTISLFQALKKDLIVKDHGIRLLEAQIATGGIIDPVYSHRVPVEVAYQRGYFDEEMNKVLEDPDDDTKGFFDPNTQENLTYLQLVERCVRDPDTGLSLLVIVKKGEFYFFIDEQTKTILKSMTTTKAGGKFQGQTVSLWDLLYSKYITEEERREIVQQYKSGAITIQRFMEILLSIIQQKTKTAFHGIRKNVTAGELLESKIIDKKLYEDLNAGKVTVTQVSEMDSVRKYLEGSNCIAGIYVPSSKQTMSIYEAKSKGLLTPGTSLVLLEAQAATGFVIDPVKNKKLSVEEAAAQGLVGSEWKNKLLSAERAVTGYKDPYTGNTISLFQALKKDLIVKDHGIRLLEAQIATGGIIDPVYSHRVPVEVAYQRGYFDEEMNKVLEDPDDDTKGFFDPNTQENLTYLQLVERCVRDPDTGLSLLVIVKKGEFYFFIDEQTKTILKSMTTTKAGGKFQGQTVSLWDLLYSKYITEEERREIVQQYKSGTITTITTETAFHGIRKNVTAGELLESKIIDKKLYEDLNAGKVTVTQVSEMDSVRKYLEGSNCIAGIYVPSSKQTMSIYEAKSKGLLTPGTSLVLLEAQAATGFVIDPVKNKKLSVEEAAAQGLVGSEWKNKLLSAERAVTGYKDPYTGNTISLFQALKKDLIVKDHGIRLLEAQIATGGIIDPVYSHRVPVEVAYQRGYFDEEMNKVLEDPDDDTKGFFDPNTQENLTYLQLVERCVRDPDTGLSLLVIVKKGEFYFFIDEQTKTILKSMTTTKAGGKFQGQTVSLWDLLYSKYITEEERREIVQQYKSGAITIQRFMEILLSIIQQKTSPTTSPVTTCTQPETKSETKTITTITTETAFHGIRKNVTAGELLESKIIDKKLYEDLNAGKVTVTQVSEMDSVRKYLEGSNCIAGIYVPSSKQTMSIYEAKSKGLLTPGTSLVLLEAQAATGFVIDPVKNKKLSVEEAAAQGLVGSEWKNKLLSAERAVTGYKDPYTGNTISLFQALKKDLIVKDHGIRLLEAQIATGGIIDPVYSHRVPVEVAYQRGYFDEEMNKVLEDPDDDTKGFFDPNTQENLTYLQLVERCVRDPDTGLSLLVIVKKGEFYFFIDEQTKTILKSMTTTKAGGKFQGQTVSLWDLLYSKYITEEERREIVQQYKSGAITIQRFMEILLSIIQQKTSPTTSPVTTCTQPETKSETKTITTITTETAFHGIRKNVTAGELLESKIIDKKLYEDLNAGKVTVTQVSEMDSVRKYLEGSNCIAGIYVPSSKQTMSIYEAKSKGLLTPGTSLVLLEAQAATGFVIDPVKNKKLSVEEAAAQGLVGSEWKNKLLSAERAVTGYKDPYTGNTISLFQALKKDLIVKDHGIRLLEAQIATGGIIDPVYSHRVPVEVAYQRGYFDEEMNKVLEDPDDDTKGFFDPNTQENLTYLQLVERCVRDPDTGLSLLVIVKKGEFYFFIDEQTKTILKSMTTTKAGGKFQGQTVSLWDLLYSKYITEEERREIVQQYKSGAITIQRFMEILLSIIQQKTSPTTSPVTTCTQPETKSETKTITTITTETAFHGIRKNVTAGELLESKIIDKKLYEDLNAGKVTVTQVSEMDSVRKYLEGSNCIAGIYVPSSKQTMSIYEAKSKGLLTPGTSLVLLEAQAATGFVIDPVKNKKLSVEEAAAQGLVGSEWKNKLLSAERAVTGYKDPYTGNTISLFQALKKDLIVKDHGIRLLEAQIATGGIIDPVYSHRVPVEVAYQRGYFDEEMNKVLEDPDDDTKGFFDPNTQENLTYLQLVERCVRDPDTGLSLLVIVKKGEFYFFIDEQTKTILKSMTTTKAGGKFQGQTVSLWDLLYSKYITEEERREIVQQYKSGAITIQRFMEILLSIIQQKTSPTTSPVTTCTQPETKSETKTITTITTETAFHGIRKNVTAGELLESKIIDKKLYEDLNAGKVTVTQVSEMDSVRKYLEGSNCIAGIYVPSSKQTMSIYEAKSKGLLTPGTSLVLLEAQAATGFVIDPVKNKKLSVEEAAAQGLVGSEWKNKLLSAERAVTGYKDPYTGNTISLFQALKKDLIVKDHGIRLLEAQIATGGIIDPVYSHRVPVEVAYQRGYFDEEMNKVLEDPDDDTKGFFDPNTQENLTYLQLVERCVRDPDTGLSLLVIVKKGEFYFFIDEQTKTILKSMTTTKAGGKFQGQTVSLWDLLYSKYITEEERREIVQQYKSGAITIQRFMEILLSIIQQKTSPTTSPVTTCTQPETKSETKTITTITTETAFHGIRKNVTAGELLESKIIDKKLYEDLNAGKVTVTQVSEMDSVRKYLEGSNCIAGIYVPSSKQTMSIYEAKSKGLLTPGTSLVLLEAQAATGFVIDPVKNKKLSVEEAAAQGLVGSEWKNKLLSAERAVTGYKDPYTGNTISLFQALKKDLIVKDHGIRLLEAQIATGGIIDPVYSHRVPVEVAYQRGYFDEEMNKVLEDPDDDTKGFFDPNTQENLTYLQLVERCVRDPDTGLSLLVIVKKGEFYFFIDEQTKTILKSMTTTKAGGKFQGQTVSLWDLLYSKYITEEERREIVQQYKSGAITIQRFMEILLSIIQQKTSPTTSPVTTCTQPETKSETKTITTITTETAFHGIRKNVTAGELLESKIIDKKLYEDLNAGKVTVTQVSEMDSVRKYLEGSNCIAGIYVPSSKQTMSIYEAKSKGLLTPGTSLVLLEAQAATGFVIDPVKNKKLSVEEAAAQGLVGSEWKNKLLSAERAVTGYKDPYTGNTISLFQALKKDLIVKDHGIRLLEAQIATGGIIDPVYSHRVPVEVAYQRGYFDEEMNKVLEDPDDDTKGFFDPNTQENLTYLQLVERCVRDPDTGLSLLVIVKKGEFYFFIDEQTKTILKSMTTTKAGGKFQGQTVSLWDLLYSKYITEEERREIVQQYKSGAITIQRFMEILLSIIQQKTSPTTSPVTTCTQPETKSETKTITTITTETAFHGIRKNVTAGELLESKIIDKKLYEDLNAGKVTVTQVSEMDSVRKYLEGSNCIAGIYVPSSKQTMSIYEAKSKGLLTPGTSLVLLEAQAATGFVIDPVKNKKLSVEEAAAQGLVGSEWKNKLLSAERAVTGYKDPYTGNTISLFQALKKDLIVKDHGIRLLEAQIATGGIIDPVYSHRVPVEVAYQRGYFDEEMNKVLEDPDDDTKGFFDPNTQENLTYLQLVERCVRDPDTGLSLLVIVKKGEFYFFIDEQTKTILKSMTTTKAGGKFQGQTVSLWDLLYSKYITEEERREIVQQYKSGAITIQRFMEILLSIIQQKTSPTTSPVTTCTQPETKSETKTITTITTETAFHGIRKNVTAGELLESKIIDKKLYEDLNAGKVTVTQVSEMDSVRKYLEGSNCIAGIYVPSSKQTMSIYEAKSKGLLTPGTSLVLLEAQAATGFVIDPVKNKKLSVEEAAAQGLVGSEWKNKLLSAERAVTGYKDPYTGNTISLFQALKKDLIVKDHGIRLLEAQIATGGIIDPVYSHRVPVEVAYQRGYFDEEMNKVLEDPDDDTKGFFDPNTQENLTYLQLVERCVRDPDTGLSLLVIVKKGEFYFFIDEQTKTILKSMTTTKAGGKFQGQTVSLWDLLYSKYITEEERREIVQQYKSGAITIQRFMEILLSIIQQKTSPTTSPVTTCTQPETKSETKTITTITTETAFHGIRKNVTAGELLESKIIDKKLYEDLNAGKVTVTQVSEMDSVRKYLEGSNCIAGIYVPSSKQTMSIYEAKSKGLLTPGTSLVLLEAQAATGFVIDPVKNKKLSVEEAAAQGLVGSEWKNKLLSAERAVTGYKDPYTGNTISLFQALKKDLIVKDHGIRLLEAQIATGGIIDPVYSHRVPVEVAYQRGYFDEEMNKVLEDPDDDTKGFFDPNTQENLTYLQLVERCVRDPDTGLSLLVIVKKGEFYFFIDEQTKTILKSMTTTKAGGKFQGQTVSLWDLLYSKYITEEERREIVQQYKSGAITIQRFMEILLSIIQQKTSPTTSPVTTCTQPETKSETKTITTITTETAFHGIRKNVTAGELLESKIIDKKLYEDLNAGKVTVTQVSEMDSVRKYLEGSNCIAGIYVPSSKQTMSIYEAKSKGLLTPGTSLVLLEAQAATGFVIDPVKNKKLSVEEAAAQGLVGSEWKNKLLSAERAVTGYKDPYTGNTISLFQALKKDLIVKDHGIRLLEAQIATGGIIDPVYSHRVPVEVAYQRGYFDEEMNKVLEDPDDDTKGFFDPNTQENLTYLQLVERCVRDPDTGLSLLVIVKKGEFYFFIDEQTKTILKSMTTTKAGGKFQGQTVSLWDLLYSKYITEEERREIVQQYKSGAITIQRFMEILLSIIQQKTSPTTSPVTTCTQPETKSETKTITTITTETAFHGIRKNVTAGELLESKIIDKKLYEDLNAGKVTVTQVSEMDSVRKYLEGSNCIAGIYVPSSKQTMSIYEAKSKGLLTPGTSLVLLEAQAATGFVIDPVKNKKLSVEEAAAQGLVGSEWKNKLLSAERAVTGYKDPYTGNTISLFQALKKDLIVKDHGIRLLEAQIATGGIIDPVYSHRVPVEVAYQRGYFDEEMNKVLEDPDDDTKGFFDPNTQENLTYLQLVERCVRDPDTGLSLLPLKK</sequence>
<dbReference type="InterPro" id="IPR001101">
    <property type="entry name" value="Plectin_repeat"/>
</dbReference>
<dbReference type="InterPro" id="IPR043197">
    <property type="entry name" value="Plakin"/>
</dbReference>
<dbReference type="InterPro" id="IPR035915">
    <property type="entry name" value="Plakin_repeat_sf"/>
</dbReference>
<dbReference type="Proteomes" id="UP000265140">
    <property type="component" value="Chromosome 10"/>
</dbReference>
<dbReference type="PANTHER" id="PTHR23169">
    <property type="entry name" value="ENVOPLAKIN"/>
    <property type="match status" value="1"/>
</dbReference>
<comment type="similarity">
    <text evidence="2">Belongs to the plakin or cytolinker family.</text>
</comment>
<proteinExistence type="inferred from homology"/>
<evidence type="ECO:0000256" key="5">
    <source>
        <dbReference type="ARBA" id="ARBA00022949"/>
    </source>
</evidence>
<gene>
    <name evidence="7" type="primary">SMCHD1</name>
</gene>
<dbReference type="GO" id="GO:0042060">
    <property type="term" value="P:wound healing"/>
    <property type="evidence" value="ECO:0007669"/>
    <property type="project" value="TreeGrafter"/>
</dbReference>
<dbReference type="FunFam" id="3.90.1290.10:FF:000001">
    <property type="entry name" value="Plectin a"/>
    <property type="match status" value="16"/>
</dbReference>
<evidence type="ECO:0000256" key="4">
    <source>
        <dbReference type="ARBA" id="ARBA00022737"/>
    </source>
</evidence>
<dbReference type="Ensembl" id="ENSELUT00000109715.1">
    <property type="protein sequence ID" value="ENSELUP00000088097.1"/>
    <property type="gene ID" value="ENSELUG00000045592.1"/>
</dbReference>
<dbReference type="GO" id="GO:0070161">
    <property type="term" value="C:anchoring junction"/>
    <property type="evidence" value="ECO:0007669"/>
    <property type="project" value="UniProtKB-SubCell"/>
</dbReference>
<evidence type="ECO:0000256" key="6">
    <source>
        <dbReference type="ARBA" id="ARBA00023054"/>
    </source>
</evidence>
<comment type="subcellular location">
    <subcellularLocation>
        <location evidence="1">Cell junction</location>
    </subcellularLocation>
</comment>
<dbReference type="Gene3D" id="3.90.1290.10">
    <property type="entry name" value="Plakin repeat"/>
    <property type="match status" value="16"/>
</dbReference>
<name>A0AAY5KNR3_ESOLU</name>
<dbReference type="GO" id="GO:1990254">
    <property type="term" value="F:keratin filament binding"/>
    <property type="evidence" value="ECO:0007669"/>
    <property type="project" value="TreeGrafter"/>
</dbReference>